<dbReference type="CDD" id="cd00130">
    <property type="entry name" value="PAS"/>
    <property type="match status" value="2"/>
</dbReference>
<feature type="domain" description="PAS" evidence="1">
    <location>
        <begin position="10"/>
        <end position="65"/>
    </location>
</feature>
<evidence type="ECO:0000259" key="2">
    <source>
        <dbReference type="PROSITE" id="PS50113"/>
    </source>
</evidence>
<sequence>MGVPEPGLAPESEFRLLVEQVEDYAISLLDPAGRVVTWNAGAERLKGYTAEEIRGEHFSTFYPEEARERRVPERQLAVAADEGRVEDYGWRVRKDGSRFWAHVVVTSLWEDGELRGYGEVIHDLDEHRRVDEILDRISDAVVAFDERLRFTYVNDRATKLFARQEEELVGSALTELVPAVESTRIHRELRRALETQQPRTFEHHSELLDRWVDVRIYPSDSGLSVSVQSVSEQREQHERLREEKALVEQILEVSPMAMAVFDATGTVVQSNARAEALLGEEGRPLLGRSLEGTEGTLYDEQGDPLSLEDYPTRTVLEEGEPVLGYKHGV</sequence>
<feature type="domain" description="PAC" evidence="2">
    <location>
        <begin position="79"/>
        <end position="136"/>
    </location>
</feature>
<keyword evidence="4" id="KW-1185">Reference proteome</keyword>
<name>A0A1H8SG56_9EURY</name>
<dbReference type="PROSITE" id="PS50113">
    <property type="entry name" value="PAC"/>
    <property type="match status" value="1"/>
</dbReference>
<dbReference type="PROSITE" id="PS50112">
    <property type="entry name" value="PAS"/>
    <property type="match status" value="3"/>
</dbReference>
<dbReference type="Pfam" id="PF00989">
    <property type="entry name" value="PAS"/>
    <property type="match status" value="1"/>
</dbReference>
<evidence type="ECO:0000313" key="4">
    <source>
        <dbReference type="Proteomes" id="UP000199126"/>
    </source>
</evidence>
<feature type="domain" description="PAS" evidence="1">
    <location>
        <begin position="243"/>
        <end position="290"/>
    </location>
</feature>
<feature type="domain" description="PAS" evidence="1">
    <location>
        <begin position="126"/>
        <end position="196"/>
    </location>
</feature>
<dbReference type="PANTHER" id="PTHR44757:SF2">
    <property type="entry name" value="BIOFILM ARCHITECTURE MAINTENANCE PROTEIN MBAA"/>
    <property type="match status" value="1"/>
</dbReference>
<dbReference type="EMBL" id="FODV01000005">
    <property type="protein sequence ID" value="SEO77496.1"/>
    <property type="molecule type" value="Genomic_DNA"/>
</dbReference>
<dbReference type="InterPro" id="IPR013767">
    <property type="entry name" value="PAS_fold"/>
</dbReference>
<dbReference type="NCBIfam" id="TIGR00229">
    <property type="entry name" value="sensory_box"/>
    <property type="match status" value="2"/>
</dbReference>
<gene>
    <name evidence="3" type="ORF">SAMN04487948_10558</name>
</gene>
<dbReference type="Proteomes" id="UP000199126">
    <property type="component" value="Unassembled WGS sequence"/>
</dbReference>
<accession>A0A1H8SG56</accession>
<protein>
    <submittedName>
        <fullName evidence="3">PAS domain S-box-containing protein</fullName>
    </submittedName>
</protein>
<dbReference type="SUPFAM" id="SSF55785">
    <property type="entry name" value="PYP-like sensor domain (PAS domain)"/>
    <property type="match status" value="3"/>
</dbReference>
<dbReference type="Gene3D" id="3.30.450.20">
    <property type="entry name" value="PAS domain"/>
    <property type="match status" value="3"/>
</dbReference>
<dbReference type="InterPro" id="IPR000014">
    <property type="entry name" value="PAS"/>
</dbReference>
<evidence type="ECO:0000313" key="3">
    <source>
        <dbReference type="EMBL" id="SEO77496.1"/>
    </source>
</evidence>
<dbReference type="PANTHER" id="PTHR44757">
    <property type="entry name" value="DIGUANYLATE CYCLASE DGCP"/>
    <property type="match status" value="1"/>
</dbReference>
<dbReference type="InterPro" id="IPR000700">
    <property type="entry name" value="PAS-assoc_C"/>
</dbReference>
<dbReference type="RefSeq" id="WP_089824064.1">
    <property type="nucleotide sequence ID" value="NZ_FODV01000005.1"/>
</dbReference>
<dbReference type="GO" id="GO:0006355">
    <property type="term" value="P:regulation of DNA-templated transcription"/>
    <property type="evidence" value="ECO:0007669"/>
    <property type="project" value="InterPro"/>
</dbReference>
<dbReference type="Pfam" id="PF08448">
    <property type="entry name" value="PAS_4"/>
    <property type="match status" value="1"/>
</dbReference>
<dbReference type="OrthoDB" id="200505at2157"/>
<dbReference type="SMART" id="SM00091">
    <property type="entry name" value="PAS"/>
    <property type="match status" value="3"/>
</dbReference>
<reference evidence="4" key="1">
    <citation type="submission" date="2016-10" db="EMBL/GenBank/DDBJ databases">
        <authorList>
            <person name="Varghese N."/>
            <person name="Submissions S."/>
        </authorList>
    </citation>
    <scope>NUCLEOTIDE SEQUENCE [LARGE SCALE GENOMIC DNA]</scope>
    <source>
        <strain evidence="4">CGMCC 1.10121</strain>
    </source>
</reference>
<dbReference type="InterPro" id="IPR035965">
    <property type="entry name" value="PAS-like_dom_sf"/>
</dbReference>
<dbReference type="AlphaFoldDB" id="A0A1H8SG56"/>
<dbReference type="InterPro" id="IPR052155">
    <property type="entry name" value="Biofilm_reg_signaling"/>
</dbReference>
<evidence type="ECO:0000259" key="1">
    <source>
        <dbReference type="PROSITE" id="PS50112"/>
    </source>
</evidence>
<proteinExistence type="predicted"/>
<dbReference type="InterPro" id="IPR013656">
    <property type="entry name" value="PAS_4"/>
</dbReference>
<dbReference type="Pfam" id="PF13188">
    <property type="entry name" value="PAS_8"/>
    <property type="match status" value="1"/>
</dbReference>
<organism evidence="3 4">
    <name type="scientific">Halogranum amylolyticum</name>
    <dbReference type="NCBI Taxonomy" id="660520"/>
    <lineage>
        <taxon>Archaea</taxon>
        <taxon>Methanobacteriati</taxon>
        <taxon>Methanobacteriota</taxon>
        <taxon>Stenosarchaea group</taxon>
        <taxon>Halobacteria</taxon>
        <taxon>Halobacteriales</taxon>
        <taxon>Haloferacaceae</taxon>
    </lineage>
</organism>